<organism evidence="1">
    <name type="scientific">Arundo donax</name>
    <name type="common">Giant reed</name>
    <name type="synonym">Donax arundinaceus</name>
    <dbReference type="NCBI Taxonomy" id="35708"/>
    <lineage>
        <taxon>Eukaryota</taxon>
        <taxon>Viridiplantae</taxon>
        <taxon>Streptophyta</taxon>
        <taxon>Embryophyta</taxon>
        <taxon>Tracheophyta</taxon>
        <taxon>Spermatophyta</taxon>
        <taxon>Magnoliopsida</taxon>
        <taxon>Liliopsida</taxon>
        <taxon>Poales</taxon>
        <taxon>Poaceae</taxon>
        <taxon>PACMAD clade</taxon>
        <taxon>Arundinoideae</taxon>
        <taxon>Arundineae</taxon>
        <taxon>Arundo</taxon>
    </lineage>
</organism>
<sequence>MHLACSLSIIGLKEQWNVSDFRPMFRTLHQFLQVKPKAFLSDSLSSLLNTESKQSLDR</sequence>
<proteinExistence type="predicted"/>
<evidence type="ECO:0000313" key="1">
    <source>
        <dbReference type="EMBL" id="JAD83421.1"/>
    </source>
</evidence>
<reference evidence="1" key="1">
    <citation type="submission" date="2014-09" db="EMBL/GenBank/DDBJ databases">
        <authorList>
            <person name="Magalhaes I.L.F."/>
            <person name="Oliveira U."/>
            <person name="Santos F.R."/>
            <person name="Vidigal T.H.D.A."/>
            <person name="Brescovit A.D."/>
            <person name="Santos A.J."/>
        </authorList>
    </citation>
    <scope>NUCLEOTIDE SEQUENCE</scope>
    <source>
        <tissue evidence="1">Shoot tissue taken approximately 20 cm above the soil surface</tissue>
    </source>
</reference>
<dbReference type="EMBL" id="GBRH01214474">
    <property type="protein sequence ID" value="JAD83421.1"/>
    <property type="molecule type" value="Transcribed_RNA"/>
</dbReference>
<protein>
    <submittedName>
        <fullName evidence="1">Uncharacterized protein</fullName>
    </submittedName>
</protein>
<accession>A0A0A9D6H5</accession>
<reference evidence="1" key="2">
    <citation type="journal article" date="2015" name="Data Brief">
        <title>Shoot transcriptome of the giant reed, Arundo donax.</title>
        <authorList>
            <person name="Barrero R.A."/>
            <person name="Guerrero F.D."/>
            <person name="Moolhuijzen P."/>
            <person name="Goolsby J.A."/>
            <person name="Tidwell J."/>
            <person name="Bellgard S.E."/>
            <person name="Bellgard M.I."/>
        </authorList>
    </citation>
    <scope>NUCLEOTIDE SEQUENCE</scope>
    <source>
        <tissue evidence="1">Shoot tissue taken approximately 20 cm above the soil surface</tissue>
    </source>
</reference>
<dbReference type="AlphaFoldDB" id="A0A0A9D6H5"/>
<name>A0A0A9D6H5_ARUDO</name>